<proteinExistence type="predicted"/>
<keyword evidence="4" id="KW-1185">Reference proteome</keyword>
<dbReference type="PANTHER" id="PTHR14296">
    <property type="entry name" value="REMODELING AND SPACING FACTOR 1"/>
    <property type="match status" value="1"/>
</dbReference>
<dbReference type="GO" id="GO:0031213">
    <property type="term" value="C:RSF complex"/>
    <property type="evidence" value="ECO:0007669"/>
    <property type="project" value="InterPro"/>
</dbReference>
<feature type="compositionally biased region" description="Basic and acidic residues" evidence="2">
    <location>
        <begin position="443"/>
        <end position="459"/>
    </location>
</feature>
<dbReference type="AlphaFoldDB" id="A0A7N0TA66"/>
<sequence length="517" mass="58122">MATGRRRQVSATPGAEVVVEEAVKKGGGLENGKGCAESPLSEVDAGVESARTVLRQRWELATVINFLNVFGPVIGPDVKMSAEEIETGLINPDEALGKLHVALLKGIPPISRNLDDSDAWVTFLCKKLNEWWPWVAEGKLPLSPSNGEEIIKYKELDPATRLLMLKALCELRADQDDAVSYINEELKNGTELSYFRKDNIGKDSRGATYWCANDAAHGYRLYKEVKKLNSRKKLKANGYLNDPNFSVQWETIATNLQEFRKIVDELSSSKYAFEVAIGRAIENDALAALEKIEKRKERALKKQQRLARLMGNYRNSSVIGITRSCRNRRPITYTYDDYDKAINEAIQITQRRKATDELKTRGRFGDHEQGVDSVGNLSSDAGTLSENNSAQKKHKSENSHHSIEGHNKHIESDGTDEDYDGKKDSDQVINGDESSYTEEVDNVEEKKKLHSQKQKDGISYKHFGSRRLTTRHPVSQSMNPPSRRRLRQRPVGNSAMDTVVPDSEDEGIKPMSRCKTR</sequence>
<feature type="region of interest" description="Disordered" evidence="2">
    <location>
        <begin position="361"/>
        <end position="517"/>
    </location>
</feature>
<dbReference type="Gramene" id="Kaladp0029s0073.1.v1.1">
    <property type="protein sequence ID" value="Kaladp0029s0073.1.v1.1"/>
    <property type="gene ID" value="Kaladp0029s0073.v1.1"/>
</dbReference>
<dbReference type="InterPro" id="IPR028938">
    <property type="entry name" value="Rsf1-like"/>
</dbReference>
<dbReference type="GO" id="GO:0006355">
    <property type="term" value="P:regulation of DNA-templated transcription"/>
    <property type="evidence" value="ECO:0007669"/>
    <property type="project" value="InterPro"/>
</dbReference>
<reference evidence="3" key="1">
    <citation type="submission" date="2021-01" db="UniProtKB">
        <authorList>
            <consortium name="EnsemblPlants"/>
        </authorList>
    </citation>
    <scope>IDENTIFICATION</scope>
</reference>
<evidence type="ECO:0000256" key="1">
    <source>
        <dbReference type="SAM" id="Coils"/>
    </source>
</evidence>
<accession>A0A7N0TA66</accession>
<evidence type="ECO:0000313" key="3">
    <source>
        <dbReference type="EnsemblPlants" id="Kaladp0029s0073.1.v1.1"/>
    </source>
</evidence>
<feature type="coiled-coil region" evidence="1">
    <location>
        <begin position="282"/>
        <end position="309"/>
    </location>
</feature>
<keyword evidence="1" id="KW-0175">Coiled coil</keyword>
<protein>
    <recommendedName>
        <fullName evidence="5">DDT domain-containing protein DDR4</fullName>
    </recommendedName>
</protein>
<feature type="compositionally biased region" description="Basic and acidic residues" evidence="2">
    <location>
        <begin position="396"/>
        <end position="412"/>
    </location>
</feature>
<evidence type="ECO:0008006" key="5">
    <source>
        <dbReference type="Google" id="ProtNLM"/>
    </source>
</evidence>
<dbReference type="OMA" id="NGWVIAL"/>
<name>A0A7N0TA66_KALFE</name>
<evidence type="ECO:0000256" key="2">
    <source>
        <dbReference type="SAM" id="MobiDB-lite"/>
    </source>
</evidence>
<dbReference type="Proteomes" id="UP000594263">
    <property type="component" value="Unplaced"/>
</dbReference>
<feature type="compositionally biased region" description="Polar residues" evidence="2">
    <location>
        <begin position="375"/>
        <end position="390"/>
    </location>
</feature>
<dbReference type="PANTHER" id="PTHR14296:SF12">
    <property type="entry name" value="DDT DOMAIN-CONTAINING PROTEIN DDR4 ISOFORM X1"/>
    <property type="match status" value="1"/>
</dbReference>
<dbReference type="EnsemblPlants" id="Kaladp0029s0073.1.v1.1">
    <property type="protein sequence ID" value="Kaladp0029s0073.1.v1.1"/>
    <property type="gene ID" value="Kaladp0029s0073.v1.1"/>
</dbReference>
<feature type="compositionally biased region" description="Basic and acidic residues" evidence="2">
    <location>
        <begin position="361"/>
        <end position="370"/>
    </location>
</feature>
<organism evidence="3 4">
    <name type="scientific">Kalanchoe fedtschenkoi</name>
    <name type="common">Lavender scallops</name>
    <name type="synonym">South American air plant</name>
    <dbReference type="NCBI Taxonomy" id="63787"/>
    <lineage>
        <taxon>Eukaryota</taxon>
        <taxon>Viridiplantae</taxon>
        <taxon>Streptophyta</taxon>
        <taxon>Embryophyta</taxon>
        <taxon>Tracheophyta</taxon>
        <taxon>Spermatophyta</taxon>
        <taxon>Magnoliopsida</taxon>
        <taxon>eudicotyledons</taxon>
        <taxon>Gunneridae</taxon>
        <taxon>Pentapetalae</taxon>
        <taxon>Saxifragales</taxon>
        <taxon>Crassulaceae</taxon>
        <taxon>Kalanchoe</taxon>
    </lineage>
</organism>
<evidence type="ECO:0000313" key="4">
    <source>
        <dbReference type="Proteomes" id="UP000594263"/>
    </source>
</evidence>